<evidence type="ECO:0000256" key="1">
    <source>
        <dbReference type="ARBA" id="ARBA00008455"/>
    </source>
</evidence>
<dbReference type="InterPro" id="IPR000169">
    <property type="entry name" value="Pept_cys_AS"/>
</dbReference>
<dbReference type="PROSITE" id="PS51257">
    <property type="entry name" value="PROKAR_LIPOPROTEIN"/>
    <property type="match status" value="1"/>
</dbReference>
<evidence type="ECO:0000256" key="3">
    <source>
        <dbReference type="ARBA" id="ARBA00022801"/>
    </source>
</evidence>
<reference evidence="9" key="1">
    <citation type="submission" date="2017-01" db="EMBL/GenBank/DDBJ databases">
        <title>Comparative genomics of anhydrobiosis in the tardigrade Hypsibius dujardini.</title>
        <authorList>
            <person name="Yoshida Y."/>
            <person name="Koutsovoulos G."/>
            <person name="Laetsch D."/>
            <person name="Stevens L."/>
            <person name="Kumar S."/>
            <person name="Horikawa D."/>
            <person name="Ishino K."/>
            <person name="Komine S."/>
            <person name="Tomita M."/>
            <person name="Blaxter M."/>
            <person name="Arakawa K."/>
        </authorList>
    </citation>
    <scope>NUCLEOTIDE SEQUENCE [LARGE SCALE GENOMIC DNA]</scope>
    <source>
        <strain evidence="9">Z151</strain>
    </source>
</reference>
<keyword evidence="5" id="KW-1015">Disulfide bond</keyword>
<keyword evidence="6" id="KW-0732">Signal</keyword>
<evidence type="ECO:0000256" key="4">
    <source>
        <dbReference type="ARBA" id="ARBA00022807"/>
    </source>
</evidence>
<dbReference type="PROSITE" id="PS50940">
    <property type="entry name" value="CHIT_BIND_II"/>
    <property type="match status" value="1"/>
</dbReference>
<accession>A0A1W0WZS9</accession>
<evidence type="ECO:0000313" key="9">
    <source>
        <dbReference type="Proteomes" id="UP000192578"/>
    </source>
</evidence>
<evidence type="ECO:0000313" key="8">
    <source>
        <dbReference type="EMBL" id="OQV20724.1"/>
    </source>
</evidence>
<dbReference type="InterPro" id="IPR002557">
    <property type="entry name" value="Chitin-bd_dom"/>
</dbReference>
<dbReference type="EMBL" id="MTYJ01000028">
    <property type="protein sequence ID" value="OQV20724.1"/>
    <property type="molecule type" value="Genomic_DNA"/>
</dbReference>
<dbReference type="SUPFAM" id="SSF54001">
    <property type="entry name" value="Cysteine proteinases"/>
    <property type="match status" value="1"/>
</dbReference>
<keyword evidence="9" id="KW-1185">Reference proteome</keyword>
<dbReference type="InterPro" id="IPR013128">
    <property type="entry name" value="Peptidase_C1A"/>
</dbReference>
<keyword evidence="4" id="KW-0788">Thiol protease</keyword>
<dbReference type="InterPro" id="IPR038765">
    <property type="entry name" value="Papain-like_cys_pep_sf"/>
</dbReference>
<feature type="signal peptide" evidence="6">
    <location>
        <begin position="1"/>
        <end position="21"/>
    </location>
</feature>
<dbReference type="PROSITE" id="PS00139">
    <property type="entry name" value="THIOL_PROTEASE_CYS"/>
    <property type="match status" value="1"/>
</dbReference>
<comment type="caution">
    <text evidence="8">The sequence shown here is derived from an EMBL/GenBank/DDBJ whole genome shotgun (WGS) entry which is preliminary data.</text>
</comment>
<dbReference type="Proteomes" id="UP000192578">
    <property type="component" value="Unassembled WGS sequence"/>
</dbReference>
<dbReference type="CDD" id="cd02620">
    <property type="entry name" value="Peptidase_C1A_CathepsinB"/>
    <property type="match status" value="1"/>
</dbReference>
<dbReference type="InterPro" id="IPR025660">
    <property type="entry name" value="Pept_his_AS"/>
</dbReference>
<dbReference type="InterPro" id="IPR025661">
    <property type="entry name" value="Pept_asp_AS"/>
</dbReference>
<evidence type="ECO:0000256" key="2">
    <source>
        <dbReference type="ARBA" id="ARBA00022670"/>
    </source>
</evidence>
<dbReference type="AlphaFoldDB" id="A0A1W0WZS9"/>
<dbReference type="Pfam" id="PF00112">
    <property type="entry name" value="Peptidase_C1"/>
    <property type="match status" value="1"/>
</dbReference>
<dbReference type="GO" id="GO:0008234">
    <property type="term" value="F:cysteine-type peptidase activity"/>
    <property type="evidence" value="ECO:0007669"/>
    <property type="project" value="UniProtKB-KW"/>
</dbReference>
<organism evidence="8 9">
    <name type="scientific">Hypsibius exemplaris</name>
    <name type="common">Freshwater tardigrade</name>
    <dbReference type="NCBI Taxonomy" id="2072580"/>
    <lineage>
        <taxon>Eukaryota</taxon>
        <taxon>Metazoa</taxon>
        <taxon>Ecdysozoa</taxon>
        <taxon>Tardigrada</taxon>
        <taxon>Eutardigrada</taxon>
        <taxon>Parachela</taxon>
        <taxon>Hypsibioidea</taxon>
        <taxon>Hypsibiidae</taxon>
        <taxon>Hypsibius</taxon>
    </lineage>
</organism>
<comment type="similarity">
    <text evidence="1">Belongs to the peptidase C1 family.</text>
</comment>
<protein>
    <submittedName>
        <fullName evidence="8">Cathepsin B</fullName>
    </submittedName>
</protein>
<dbReference type="PROSITE" id="PS00639">
    <property type="entry name" value="THIOL_PROTEASE_HIS"/>
    <property type="match status" value="1"/>
</dbReference>
<dbReference type="OrthoDB" id="10058785at2759"/>
<dbReference type="GO" id="GO:0005576">
    <property type="term" value="C:extracellular region"/>
    <property type="evidence" value="ECO:0007669"/>
    <property type="project" value="InterPro"/>
</dbReference>
<keyword evidence="3" id="KW-0378">Hydrolase</keyword>
<evidence type="ECO:0000259" key="7">
    <source>
        <dbReference type="PROSITE" id="PS50940"/>
    </source>
</evidence>
<evidence type="ECO:0000256" key="5">
    <source>
        <dbReference type="ARBA" id="ARBA00023157"/>
    </source>
</evidence>
<keyword evidence="2" id="KW-0645">Protease</keyword>
<dbReference type="GO" id="GO:0006508">
    <property type="term" value="P:proteolysis"/>
    <property type="evidence" value="ECO:0007669"/>
    <property type="project" value="UniProtKB-KW"/>
</dbReference>
<proteinExistence type="inferred from homology"/>
<dbReference type="SMART" id="SM00645">
    <property type="entry name" value="Pept_C1"/>
    <property type="match status" value="1"/>
</dbReference>
<dbReference type="PROSITE" id="PS00640">
    <property type="entry name" value="THIOL_PROTEASE_ASN"/>
    <property type="match status" value="1"/>
</dbReference>
<evidence type="ECO:0000256" key="6">
    <source>
        <dbReference type="SAM" id="SignalP"/>
    </source>
</evidence>
<dbReference type="Gene3D" id="3.90.70.10">
    <property type="entry name" value="Cysteine proteinases"/>
    <property type="match status" value="1"/>
</dbReference>
<dbReference type="PANTHER" id="PTHR12411">
    <property type="entry name" value="CYSTEINE PROTEASE FAMILY C1-RELATED"/>
    <property type="match status" value="1"/>
</dbReference>
<dbReference type="GO" id="GO:0008061">
    <property type="term" value="F:chitin binding"/>
    <property type="evidence" value="ECO:0007669"/>
    <property type="project" value="InterPro"/>
</dbReference>
<gene>
    <name evidence="8" type="ORF">BV898_05306</name>
</gene>
<name>A0A1W0WZS9_HYPEX</name>
<dbReference type="PRINTS" id="PR00705">
    <property type="entry name" value="PAPAIN"/>
</dbReference>
<feature type="domain" description="Chitin-binding type-2" evidence="7">
    <location>
        <begin position="366"/>
        <end position="429"/>
    </location>
</feature>
<feature type="chain" id="PRO_5018666138" evidence="6">
    <location>
        <begin position="22"/>
        <end position="434"/>
    </location>
</feature>
<sequence length="434" mass="46475">MFLRASMFFFSSCLLISSCSAASTLTVVHQEHITSGGWLAGLTSLSGLSHEDLRRQAGTVLDLEGVENEPHKVPSLFHNKLVVPAYFDARRRWPHCPSIGRIYEQGSCGACWALAGAAVISDRICIASKNQTLEIQISPQDALICSGGVSNLCTGGYPKTPYVMYTGNGLVTGGPYLSRKGCMPYEAFTRVAADSTNSSNCIKSCSNSASGKVYKLDKHYGSGWYAMGNRFSTNPGGAAEKLIRESVVKQIQYELSTNGPLTVGIYFYKDFVNYKAGVYRHVTGERVGGHAMKLIGWGSENKSDYWLLANSWGTKWGSQGFVKFLRGENHLGIENYLVTALPQLDKSPTAAAATQQTSISCDASSAEFCAGKVGYAVHPPDVCTAEWCYCGGGSSTAPKVVSCPDGQSFDADPSVYGCADTDNVNACKTTNSAG</sequence>
<dbReference type="InterPro" id="IPR000668">
    <property type="entry name" value="Peptidase_C1A_C"/>
</dbReference>